<feature type="domain" description="G-protein coupled receptors family 1 profile" evidence="14">
    <location>
        <begin position="577"/>
        <end position="745"/>
    </location>
</feature>
<feature type="transmembrane region" description="Helical" evidence="13">
    <location>
        <begin position="652"/>
        <end position="680"/>
    </location>
</feature>
<dbReference type="OrthoDB" id="9615015at2759"/>
<evidence type="ECO:0000256" key="5">
    <source>
        <dbReference type="ARBA" id="ARBA00022692"/>
    </source>
</evidence>
<keyword evidence="11 12" id="KW-0807">Transducer</keyword>
<accession>A0A8J6AES9</accession>
<dbReference type="PRINTS" id="PR00237">
    <property type="entry name" value="GPCRRHODOPSN"/>
</dbReference>
<dbReference type="FunFam" id="1.20.1070.10:FF:000004">
    <property type="entry name" value="Olfactory receptor"/>
    <property type="match status" value="3"/>
</dbReference>
<feature type="transmembrane region" description="Helical" evidence="13">
    <location>
        <begin position="562"/>
        <end position="579"/>
    </location>
</feature>
<feature type="domain" description="G-protein coupled receptors family 1 profile" evidence="14">
    <location>
        <begin position="40"/>
        <end position="289"/>
    </location>
</feature>
<comment type="caution">
    <text evidence="15">The sequence shown here is derived from an EMBL/GenBank/DDBJ whole genome shotgun (WGS) entry which is preliminary data.</text>
</comment>
<dbReference type="Pfam" id="PF13853">
    <property type="entry name" value="7tm_4"/>
    <property type="match status" value="2"/>
</dbReference>
<feature type="domain" description="G-protein coupled receptors family 1 profile" evidence="14">
    <location>
        <begin position="328"/>
        <end position="577"/>
    </location>
</feature>
<keyword evidence="8 12" id="KW-0297">G-protein coupled receptor</keyword>
<dbReference type="PRINTS" id="PR00245">
    <property type="entry name" value="OLFACTORYR"/>
</dbReference>
<feature type="transmembrane region" description="Helical" evidence="13">
    <location>
        <begin position="272"/>
        <end position="292"/>
    </location>
</feature>
<keyword evidence="7 13" id="KW-1133">Transmembrane helix</keyword>
<proteinExistence type="inferred from homology"/>
<dbReference type="EMBL" id="JAGFMF010011661">
    <property type="protein sequence ID" value="KAG8517050.1"/>
    <property type="molecule type" value="Genomic_DNA"/>
</dbReference>
<keyword evidence="10 12" id="KW-0675">Receptor</keyword>
<feature type="transmembrane region" description="Helical" evidence="13">
    <location>
        <begin position="129"/>
        <end position="150"/>
    </location>
</feature>
<evidence type="ECO:0000259" key="14">
    <source>
        <dbReference type="PROSITE" id="PS50262"/>
    </source>
</evidence>
<gene>
    <name evidence="15" type="ORF">J0S82_000498</name>
</gene>
<feature type="transmembrane region" description="Helical" evidence="13">
    <location>
        <begin position="730"/>
        <end position="747"/>
    </location>
</feature>
<feature type="transmembrane region" description="Helical" evidence="13">
    <location>
        <begin position="524"/>
        <end position="547"/>
    </location>
</feature>
<dbReference type="PANTHER" id="PTHR48018">
    <property type="entry name" value="OLFACTORY RECEPTOR"/>
    <property type="match status" value="1"/>
</dbReference>
<dbReference type="GO" id="GO:0004930">
    <property type="term" value="F:G protein-coupled receptor activity"/>
    <property type="evidence" value="ECO:0007669"/>
    <property type="project" value="UniProtKB-KW"/>
</dbReference>
<evidence type="ECO:0000313" key="15">
    <source>
        <dbReference type="EMBL" id="KAG8517050.1"/>
    </source>
</evidence>
<evidence type="ECO:0000256" key="8">
    <source>
        <dbReference type="ARBA" id="ARBA00023040"/>
    </source>
</evidence>
<keyword evidence="6" id="KW-0552">Olfaction</keyword>
<feature type="transmembrane region" description="Helical" evidence="13">
    <location>
        <begin position="196"/>
        <end position="222"/>
    </location>
</feature>
<comment type="subcellular location">
    <subcellularLocation>
        <location evidence="2">Cell membrane</location>
        <topology evidence="2">Multi-pass membrane protein</topology>
    </subcellularLocation>
</comment>
<dbReference type="Gene3D" id="1.20.1070.10">
    <property type="entry name" value="Rhodopsin 7-helix transmembrane proteins"/>
    <property type="match status" value="3"/>
</dbReference>
<feature type="transmembrane region" description="Helical" evidence="13">
    <location>
        <begin position="487"/>
        <end position="512"/>
    </location>
</feature>
<dbReference type="InterPro" id="IPR000276">
    <property type="entry name" value="GPCR_Rhodpsn"/>
</dbReference>
<evidence type="ECO:0000256" key="2">
    <source>
        <dbReference type="ARBA" id="ARBA00004651"/>
    </source>
</evidence>
<evidence type="ECO:0000256" key="10">
    <source>
        <dbReference type="ARBA" id="ARBA00023170"/>
    </source>
</evidence>
<name>A0A8J6AES9_GALPY</name>
<evidence type="ECO:0000256" key="9">
    <source>
        <dbReference type="ARBA" id="ARBA00023136"/>
    </source>
</evidence>
<comment type="function">
    <text evidence="1">Putative odorant or sperm cell receptor.</text>
</comment>
<keyword evidence="4" id="KW-0716">Sensory transduction</keyword>
<evidence type="ECO:0000256" key="12">
    <source>
        <dbReference type="RuleBase" id="RU000688"/>
    </source>
</evidence>
<evidence type="ECO:0000256" key="4">
    <source>
        <dbReference type="ARBA" id="ARBA00022606"/>
    </source>
</evidence>
<comment type="similarity">
    <text evidence="12">Belongs to the G-protein coupled receptor 1 family.</text>
</comment>
<dbReference type="GO" id="GO:0005886">
    <property type="term" value="C:plasma membrane"/>
    <property type="evidence" value="ECO:0007669"/>
    <property type="project" value="UniProtKB-SubCell"/>
</dbReference>
<dbReference type="PROSITE" id="PS50262">
    <property type="entry name" value="G_PROTEIN_RECEP_F1_2"/>
    <property type="match status" value="3"/>
</dbReference>
<reference evidence="15" key="1">
    <citation type="journal article" date="2021" name="Evol. Appl.">
        <title>The genome of the Pyrenean desman and the effects of bottlenecks and inbreeding on the genomic landscape of an endangered species.</title>
        <authorList>
            <person name="Escoda L."/>
            <person name="Castresana J."/>
        </authorList>
    </citation>
    <scope>NUCLEOTIDE SEQUENCE</scope>
    <source>
        <strain evidence="15">IBE-C5619</strain>
    </source>
</reference>
<keyword evidence="9 13" id="KW-0472">Membrane</keyword>
<protein>
    <submittedName>
        <fullName evidence="15">Olfactory receptor 5AC1</fullName>
    </submittedName>
</protein>
<dbReference type="GO" id="GO:0004984">
    <property type="term" value="F:olfactory receptor activity"/>
    <property type="evidence" value="ECO:0007669"/>
    <property type="project" value="InterPro"/>
</dbReference>
<evidence type="ECO:0000256" key="3">
    <source>
        <dbReference type="ARBA" id="ARBA00022475"/>
    </source>
</evidence>
<evidence type="ECO:0000256" key="1">
    <source>
        <dbReference type="ARBA" id="ARBA00003929"/>
    </source>
</evidence>
<keyword evidence="5 12" id="KW-0812">Transmembrane</keyword>
<feature type="transmembrane region" description="Helical" evidence="13">
    <location>
        <begin position="692"/>
        <end position="715"/>
    </location>
</feature>
<sequence length="764" mass="87069">MNINKTQVTQFVLTGLTDRPGLQVPLFVVFLAIYLITMVGNLGLIFLIWKDPHLHTPMYFFLGSLAIADACSSSSVTPKMLVNFLSRNHIISLAECITQFYFFASSVNTECFLLVVMAYDRYVAICNPLLYPVVMSNIFCSQLLGVSYIIGFLHPMMHVGLLFRLTFCKSNVIHYFYCEILQLFKISCTDPRINMLLIFIFSVFIQSFTFVTIIISYSYVLFAILKKKSEKGRSKAFSTCSAHLLSVSLFYGTLFIMYVRPGSGPAENQDKMYSLFYTVIIPLLNPFIYSLRNKEVIEFVLTGLTYQQEWEIPLFLVFLVIYLFTIVGNLGLIVLIWNDPQLHIPMYFFLGSLALIDALISSTVTPKMLVDFFTKSKNISFSECMSQFFPFAVGVTTECFLLAGMAYDRYVAICKPLRYPVIMTNRLCMQLLVSSFVGGIIHAFIHTGFLLRLTFCNYNKIHHFYCDVEPLIKISCTDPYINILMLYIFSGSIQVFTITIVLVSYTLVLFTILKKKFLEGIKKAFSTCGAHLLSVSLYYGPLLFMYVHPGSVQSDDSDMMDSLFYTIIIPFLNPIIYSLRNKKPLRYPVIMTNRLCIQLLVSSFVGGIIHAFIHTGLAFRLTFCNSNIINHIFCDIKPLIKISCTDPYINTLIVYIFAGLIQVFTITIVLVSYTLVLFTILKKKSLEGIKKAFSTCGAHLLSVSLYYGPLLFMYVRPGSVQSDDQDMMDSLFYTIIIPFLNPIIYSLRNKKVIDSLTKLIKRKV</sequence>
<feature type="transmembrane region" description="Helical" evidence="13">
    <location>
        <begin position="427"/>
        <end position="445"/>
    </location>
</feature>
<dbReference type="InterPro" id="IPR017452">
    <property type="entry name" value="GPCR_Rhodpsn_7TM"/>
</dbReference>
<keyword evidence="3" id="KW-1003">Cell membrane</keyword>
<feature type="transmembrane region" description="Helical" evidence="13">
    <location>
        <begin position="312"/>
        <end position="337"/>
    </location>
</feature>
<feature type="transmembrane region" description="Helical" evidence="13">
    <location>
        <begin position="242"/>
        <end position="260"/>
    </location>
</feature>
<dbReference type="Proteomes" id="UP000700334">
    <property type="component" value="Unassembled WGS sequence"/>
</dbReference>
<feature type="transmembrane region" description="Helical" evidence="13">
    <location>
        <begin position="591"/>
        <end position="613"/>
    </location>
</feature>
<evidence type="ECO:0000256" key="13">
    <source>
        <dbReference type="SAM" id="Phobius"/>
    </source>
</evidence>
<dbReference type="PROSITE" id="PS00237">
    <property type="entry name" value="G_PROTEIN_RECEP_F1_1"/>
    <property type="match status" value="2"/>
</dbReference>
<evidence type="ECO:0000256" key="7">
    <source>
        <dbReference type="ARBA" id="ARBA00022989"/>
    </source>
</evidence>
<organism evidence="15 16">
    <name type="scientific">Galemys pyrenaicus</name>
    <name type="common">Iberian desman</name>
    <name type="synonym">Pyrenean desman</name>
    <dbReference type="NCBI Taxonomy" id="202257"/>
    <lineage>
        <taxon>Eukaryota</taxon>
        <taxon>Metazoa</taxon>
        <taxon>Chordata</taxon>
        <taxon>Craniata</taxon>
        <taxon>Vertebrata</taxon>
        <taxon>Euteleostomi</taxon>
        <taxon>Mammalia</taxon>
        <taxon>Eutheria</taxon>
        <taxon>Laurasiatheria</taxon>
        <taxon>Eulipotyphla</taxon>
        <taxon>Talpidae</taxon>
        <taxon>Galemys</taxon>
    </lineage>
</organism>
<evidence type="ECO:0000256" key="11">
    <source>
        <dbReference type="ARBA" id="ARBA00023224"/>
    </source>
</evidence>
<feature type="transmembrane region" description="Helical" evidence="13">
    <location>
        <begin position="344"/>
        <end position="365"/>
    </location>
</feature>
<dbReference type="InterPro" id="IPR000725">
    <property type="entry name" value="Olfact_rcpt"/>
</dbReference>
<keyword evidence="16" id="KW-1185">Reference proteome</keyword>
<evidence type="ECO:0000256" key="6">
    <source>
        <dbReference type="ARBA" id="ARBA00022725"/>
    </source>
</evidence>
<evidence type="ECO:0000313" key="16">
    <source>
        <dbReference type="Proteomes" id="UP000700334"/>
    </source>
</evidence>
<feature type="transmembrane region" description="Helical" evidence="13">
    <location>
        <begin position="26"/>
        <end position="47"/>
    </location>
</feature>
<feature type="transmembrane region" description="Helical" evidence="13">
    <location>
        <begin position="97"/>
        <end position="117"/>
    </location>
</feature>
<dbReference type="AlphaFoldDB" id="A0A8J6AES9"/>
<dbReference type="SUPFAM" id="SSF81321">
    <property type="entry name" value="Family A G protein-coupled receptor-like"/>
    <property type="match status" value="3"/>
</dbReference>